<evidence type="ECO:0000256" key="5">
    <source>
        <dbReference type="ARBA" id="ARBA00038359"/>
    </source>
</evidence>
<comment type="caution">
    <text evidence="9">The sequence shown here is derived from an EMBL/GenBank/DDBJ whole genome shotgun (WGS) entry which is preliminary data.</text>
</comment>
<feature type="transmembrane region" description="Helical" evidence="7">
    <location>
        <begin position="203"/>
        <end position="224"/>
    </location>
</feature>
<evidence type="ECO:0000313" key="9">
    <source>
        <dbReference type="EMBL" id="KAL2863369.1"/>
    </source>
</evidence>
<feature type="region of interest" description="Disordered" evidence="6">
    <location>
        <begin position="280"/>
        <end position="341"/>
    </location>
</feature>
<dbReference type="InterPro" id="IPR052337">
    <property type="entry name" value="SAT4-like"/>
</dbReference>
<dbReference type="EMBL" id="JBFXLQ010000052">
    <property type="protein sequence ID" value="KAL2863369.1"/>
    <property type="molecule type" value="Genomic_DNA"/>
</dbReference>
<evidence type="ECO:0000256" key="4">
    <source>
        <dbReference type="ARBA" id="ARBA00023136"/>
    </source>
</evidence>
<dbReference type="PANTHER" id="PTHR33048">
    <property type="entry name" value="PTH11-LIKE INTEGRAL MEMBRANE PROTEIN (AFU_ORTHOLOGUE AFUA_5G11245)"/>
    <property type="match status" value="1"/>
</dbReference>
<sequence length="368" mass="40674">MAIPDRGWVILAISWPFFGVCSILLALRIWVRTRIIRSWGWDDAFIILAMCCATTNSALVTVSAHYGTGRHASDLSDFQGIQSTKFNWLSQGFHVMSTNWGKVSVALFLLRITQRVKHHAPYIYGGMVLLTIVNSVCVYTIYGQCMPTARLWDPNVDGSCWDPNVQKNYAFFQGSSSAFTDLLLAVYPLFTISGLQMALKIKIGLGVLLSMGIIAMAAAIVKTINLASLSARADYPWDTVDLTIWIAVEQYLIILAACIPTLTPLFNIVIRQRMSKRNTSSAQKAAAFSRSRQSTRPDPFAPFSRGRAEQRAYPMAWVRSERGQTGTGSDSEDPIITSAEANNNGGILLTTEIHVQGGSEYGDDQSRR</sequence>
<evidence type="ECO:0000256" key="3">
    <source>
        <dbReference type="ARBA" id="ARBA00022989"/>
    </source>
</evidence>
<feature type="transmembrane region" description="Helical" evidence="7">
    <location>
        <begin position="171"/>
        <end position="191"/>
    </location>
</feature>
<protein>
    <recommendedName>
        <fullName evidence="8">Rhodopsin domain-containing protein</fullName>
    </recommendedName>
</protein>
<name>A0ABR4LGZ4_9EURO</name>
<evidence type="ECO:0000256" key="1">
    <source>
        <dbReference type="ARBA" id="ARBA00004141"/>
    </source>
</evidence>
<evidence type="ECO:0000313" key="10">
    <source>
        <dbReference type="Proteomes" id="UP001610432"/>
    </source>
</evidence>
<keyword evidence="2 7" id="KW-0812">Transmembrane</keyword>
<gene>
    <name evidence="9" type="ORF">BJX67DRAFT_390636</name>
</gene>
<keyword evidence="10" id="KW-1185">Reference proteome</keyword>
<dbReference type="GeneID" id="98149730"/>
<comment type="subcellular location">
    <subcellularLocation>
        <location evidence="1">Membrane</location>
        <topology evidence="1">Multi-pass membrane protein</topology>
    </subcellularLocation>
</comment>
<evidence type="ECO:0000256" key="2">
    <source>
        <dbReference type="ARBA" id="ARBA00022692"/>
    </source>
</evidence>
<dbReference type="Proteomes" id="UP001610432">
    <property type="component" value="Unassembled WGS sequence"/>
</dbReference>
<reference evidence="9 10" key="1">
    <citation type="submission" date="2024-07" db="EMBL/GenBank/DDBJ databases">
        <title>Section-level genome sequencing and comparative genomics of Aspergillus sections Usti and Cavernicolus.</title>
        <authorList>
            <consortium name="Lawrence Berkeley National Laboratory"/>
            <person name="Nybo J.L."/>
            <person name="Vesth T.C."/>
            <person name="Theobald S."/>
            <person name="Frisvad J.C."/>
            <person name="Larsen T.O."/>
            <person name="Kjaerboelling I."/>
            <person name="Rothschild-Mancinelli K."/>
            <person name="Lyhne E.K."/>
            <person name="Kogle M.E."/>
            <person name="Barry K."/>
            <person name="Clum A."/>
            <person name="Na H."/>
            <person name="Ledsgaard L."/>
            <person name="Lin J."/>
            <person name="Lipzen A."/>
            <person name="Kuo A."/>
            <person name="Riley R."/>
            <person name="Mondo S."/>
            <person name="Labutti K."/>
            <person name="Haridas S."/>
            <person name="Pangalinan J."/>
            <person name="Salamov A.A."/>
            <person name="Simmons B.A."/>
            <person name="Magnuson J.K."/>
            <person name="Chen J."/>
            <person name="Drula E."/>
            <person name="Henrissat B."/>
            <person name="Wiebenga A."/>
            <person name="Lubbers R.J."/>
            <person name="Gomes A.C."/>
            <person name="Macurrencykelacurrency M.R."/>
            <person name="Stajich J."/>
            <person name="Grigoriev I.V."/>
            <person name="Mortensen U.H."/>
            <person name="De Vries R.P."/>
            <person name="Baker S.E."/>
            <person name="Andersen M.R."/>
        </authorList>
    </citation>
    <scope>NUCLEOTIDE SEQUENCE [LARGE SCALE GENOMIC DNA]</scope>
    <source>
        <strain evidence="9 10">CBS 449.75</strain>
    </source>
</reference>
<dbReference type="PANTHER" id="PTHR33048:SF164">
    <property type="entry name" value="INTEGRAL MEMBRANE PROTEIN-RELATED"/>
    <property type="match status" value="1"/>
</dbReference>
<dbReference type="Pfam" id="PF20684">
    <property type="entry name" value="Fung_rhodopsin"/>
    <property type="match status" value="1"/>
</dbReference>
<keyword evidence="4 7" id="KW-0472">Membrane</keyword>
<feature type="transmembrane region" description="Helical" evidence="7">
    <location>
        <begin position="244"/>
        <end position="270"/>
    </location>
</feature>
<feature type="transmembrane region" description="Helical" evidence="7">
    <location>
        <begin position="122"/>
        <end position="142"/>
    </location>
</feature>
<feature type="domain" description="Rhodopsin" evidence="8">
    <location>
        <begin position="27"/>
        <end position="267"/>
    </location>
</feature>
<comment type="similarity">
    <text evidence="5">Belongs to the SAT4 family.</text>
</comment>
<dbReference type="InterPro" id="IPR049326">
    <property type="entry name" value="Rhodopsin_dom_fungi"/>
</dbReference>
<feature type="transmembrane region" description="Helical" evidence="7">
    <location>
        <begin position="6"/>
        <end position="31"/>
    </location>
</feature>
<organism evidence="9 10">
    <name type="scientific">Aspergillus lucknowensis</name>
    <dbReference type="NCBI Taxonomy" id="176173"/>
    <lineage>
        <taxon>Eukaryota</taxon>
        <taxon>Fungi</taxon>
        <taxon>Dikarya</taxon>
        <taxon>Ascomycota</taxon>
        <taxon>Pezizomycotina</taxon>
        <taxon>Eurotiomycetes</taxon>
        <taxon>Eurotiomycetidae</taxon>
        <taxon>Eurotiales</taxon>
        <taxon>Aspergillaceae</taxon>
        <taxon>Aspergillus</taxon>
        <taxon>Aspergillus subgen. Nidulantes</taxon>
    </lineage>
</organism>
<proteinExistence type="inferred from homology"/>
<accession>A0ABR4LGZ4</accession>
<evidence type="ECO:0000256" key="7">
    <source>
        <dbReference type="SAM" id="Phobius"/>
    </source>
</evidence>
<feature type="transmembrane region" description="Helical" evidence="7">
    <location>
        <begin position="43"/>
        <end position="68"/>
    </location>
</feature>
<evidence type="ECO:0000256" key="6">
    <source>
        <dbReference type="SAM" id="MobiDB-lite"/>
    </source>
</evidence>
<dbReference type="RefSeq" id="XP_070882348.1">
    <property type="nucleotide sequence ID" value="XM_071034658.1"/>
</dbReference>
<evidence type="ECO:0000259" key="8">
    <source>
        <dbReference type="Pfam" id="PF20684"/>
    </source>
</evidence>
<keyword evidence="3 7" id="KW-1133">Transmembrane helix</keyword>